<gene>
    <name evidence="2" type="ORF">CZ674_10765</name>
</gene>
<accession>A0A1R4GCK1</accession>
<dbReference type="RefSeq" id="WP_086992553.1">
    <property type="nucleotide sequence ID" value="NZ_FUHU01000043.1"/>
</dbReference>
<feature type="domain" description="DUF6504" evidence="1">
    <location>
        <begin position="22"/>
        <end position="101"/>
    </location>
</feature>
<name>A0A1R4GCK1_9MICO</name>
<evidence type="ECO:0000259" key="1">
    <source>
        <dbReference type="Pfam" id="PF20114"/>
    </source>
</evidence>
<keyword evidence="3" id="KW-1185">Reference proteome</keyword>
<dbReference type="EMBL" id="FUHU01000043">
    <property type="protein sequence ID" value="SJM65785.1"/>
    <property type="molecule type" value="Genomic_DNA"/>
</dbReference>
<protein>
    <recommendedName>
        <fullName evidence="1">DUF6504 domain-containing protein</fullName>
    </recommendedName>
</protein>
<proteinExistence type="predicted"/>
<sequence>MTVEYTIEAGAAGEPPLNEPATVWATASGAPERLVWRSRRFLVHAKPIPWIDRVEWWMLEQRAARGSFPPLERRMWQVQIRAIDNGEIMLIDLEAGEDRTWQVTGVYA</sequence>
<evidence type="ECO:0000313" key="3">
    <source>
        <dbReference type="Proteomes" id="UP000195787"/>
    </source>
</evidence>
<dbReference type="Proteomes" id="UP000195787">
    <property type="component" value="Unassembled WGS sequence"/>
</dbReference>
<dbReference type="AlphaFoldDB" id="A0A1R4GCK1"/>
<dbReference type="Pfam" id="PF20114">
    <property type="entry name" value="DUF6504"/>
    <property type="match status" value="1"/>
</dbReference>
<dbReference type="InterPro" id="IPR045443">
    <property type="entry name" value="DUF6504"/>
</dbReference>
<reference evidence="2 3" key="1">
    <citation type="submission" date="2017-02" db="EMBL/GenBank/DDBJ databases">
        <authorList>
            <person name="Peterson S.W."/>
        </authorList>
    </citation>
    <scope>NUCLEOTIDE SEQUENCE [LARGE SCALE GENOMIC DNA]</scope>
    <source>
        <strain evidence="2 3">LMG 22410</strain>
    </source>
</reference>
<organism evidence="2 3">
    <name type="scientific">Agrococcus casei LMG 22410</name>
    <dbReference type="NCBI Taxonomy" id="1255656"/>
    <lineage>
        <taxon>Bacteria</taxon>
        <taxon>Bacillati</taxon>
        <taxon>Actinomycetota</taxon>
        <taxon>Actinomycetes</taxon>
        <taxon>Micrococcales</taxon>
        <taxon>Microbacteriaceae</taxon>
        <taxon>Agrococcus</taxon>
    </lineage>
</organism>
<dbReference type="GeneID" id="303173688"/>
<evidence type="ECO:0000313" key="2">
    <source>
        <dbReference type="EMBL" id="SJM65785.1"/>
    </source>
</evidence>
<dbReference type="OrthoDB" id="4978768at2"/>